<comment type="caution">
    <text evidence="1">The sequence shown here is derived from an EMBL/GenBank/DDBJ whole genome shotgun (WGS) entry which is preliminary data.</text>
</comment>
<gene>
    <name evidence="1" type="ORF">RRG08_030914</name>
</gene>
<name>A0AAE1AHJ3_9GAST</name>
<organism evidence="1 2">
    <name type="scientific">Elysia crispata</name>
    <name type="common">lettuce slug</name>
    <dbReference type="NCBI Taxonomy" id="231223"/>
    <lineage>
        <taxon>Eukaryota</taxon>
        <taxon>Metazoa</taxon>
        <taxon>Spiralia</taxon>
        <taxon>Lophotrochozoa</taxon>
        <taxon>Mollusca</taxon>
        <taxon>Gastropoda</taxon>
        <taxon>Heterobranchia</taxon>
        <taxon>Euthyneura</taxon>
        <taxon>Panpulmonata</taxon>
        <taxon>Sacoglossa</taxon>
        <taxon>Placobranchoidea</taxon>
        <taxon>Plakobranchidae</taxon>
        <taxon>Elysia</taxon>
    </lineage>
</organism>
<accession>A0AAE1AHJ3</accession>
<dbReference type="Proteomes" id="UP001283361">
    <property type="component" value="Unassembled WGS sequence"/>
</dbReference>
<keyword evidence="2" id="KW-1185">Reference proteome</keyword>
<protein>
    <submittedName>
        <fullName evidence="1">Uncharacterized protein</fullName>
    </submittedName>
</protein>
<evidence type="ECO:0000313" key="1">
    <source>
        <dbReference type="EMBL" id="KAK3786867.1"/>
    </source>
</evidence>
<sequence>MRNNNGKVGLGPLIPLPNSLAVQLVNGQRVYFTEHTAAVKTAAESPVTNPFTAFSTCASEMPLLPRSLREACQMKGLLEDDRVHFLTLQEAVVSVSPTALRNLFAIILTYCNLINSLELWFNHKAELPEDFVHRSGTSDDRSEKASLAALDDLVLRMEERLLRDYCLPAPERELVQRTGMECTRETAYDIAHQGDISPGNTGLLTSNQLPIYNDFVSVA</sequence>
<dbReference type="EMBL" id="JAWDGP010001938">
    <property type="protein sequence ID" value="KAK3786867.1"/>
    <property type="molecule type" value="Genomic_DNA"/>
</dbReference>
<proteinExistence type="predicted"/>
<evidence type="ECO:0000313" key="2">
    <source>
        <dbReference type="Proteomes" id="UP001283361"/>
    </source>
</evidence>
<dbReference type="AlphaFoldDB" id="A0AAE1AHJ3"/>
<reference evidence="1" key="1">
    <citation type="journal article" date="2023" name="G3 (Bethesda)">
        <title>A reference genome for the long-term kleptoplast-retaining sea slug Elysia crispata morphotype clarki.</title>
        <authorList>
            <person name="Eastman K.E."/>
            <person name="Pendleton A.L."/>
            <person name="Shaikh M.A."/>
            <person name="Suttiyut T."/>
            <person name="Ogas R."/>
            <person name="Tomko P."/>
            <person name="Gavelis G."/>
            <person name="Widhalm J.R."/>
            <person name="Wisecaver J.H."/>
        </authorList>
    </citation>
    <scope>NUCLEOTIDE SEQUENCE</scope>
    <source>
        <strain evidence="1">ECLA1</strain>
    </source>
</reference>